<evidence type="ECO:0000256" key="1">
    <source>
        <dbReference type="PROSITE-ProRule" id="PRU00023"/>
    </source>
</evidence>
<dbReference type="PANTHER" id="PTHR16036:SF2">
    <property type="entry name" value="TRNA ENDONUCLEASE ANKZF1"/>
    <property type="match status" value="1"/>
</dbReference>
<name>A0A812XH31_SYMPI</name>
<feature type="non-terminal residue" evidence="3">
    <location>
        <position position="1"/>
    </location>
</feature>
<accession>A0A812XH31</accession>
<feature type="repeat" description="ANK" evidence="1">
    <location>
        <begin position="136"/>
        <end position="168"/>
    </location>
</feature>
<comment type="caution">
    <text evidence="3">The sequence shown here is derived from an EMBL/GenBank/DDBJ whole genome shotgun (WGS) entry which is preliminary data.</text>
</comment>
<proteinExistence type="predicted"/>
<dbReference type="EMBL" id="CAJNIZ010045571">
    <property type="protein sequence ID" value="CAE7724128.1"/>
    <property type="molecule type" value="Genomic_DNA"/>
</dbReference>
<dbReference type="SUPFAM" id="SSF48403">
    <property type="entry name" value="Ankyrin repeat"/>
    <property type="match status" value="1"/>
</dbReference>
<sequence length="199" mass="22123">DFTCVTSACNPPPPGALTVKIDPAELAKRSAVDVAEFKLKEQEESDRKAAEASKIEAAKRAAEVRKQQEESERMRRESDAKQAEEAEKLRREADAKKVSEEQELQKKRSEVNDWLKKQGFKDITVPKKTRSCLVTSVQYPLHKAAADGNARLVQLLLELNADPKLKNSKGKTALEVARKTKMPTSKEVVALLEGAAKRT</sequence>
<evidence type="ECO:0000256" key="2">
    <source>
        <dbReference type="SAM" id="MobiDB-lite"/>
    </source>
</evidence>
<dbReference type="InterPro" id="IPR036770">
    <property type="entry name" value="Ankyrin_rpt-contain_sf"/>
</dbReference>
<dbReference type="OrthoDB" id="446479at2759"/>
<gene>
    <name evidence="3" type="ORF">SPIL2461_LOCUS20688</name>
</gene>
<reference evidence="3" key="1">
    <citation type="submission" date="2021-02" db="EMBL/GenBank/DDBJ databases">
        <authorList>
            <person name="Dougan E. K."/>
            <person name="Rhodes N."/>
            <person name="Thang M."/>
            <person name="Chan C."/>
        </authorList>
    </citation>
    <scope>NUCLEOTIDE SEQUENCE</scope>
</reference>
<evidence type="ECO:0000313" key="4">
    <source>
        <dbReference type="Proteomes" id="UP000649617"/>
    </source>
</evidence>
<organism evidence="3 4">
    <name type="scientific">Symbiodinium pilosum</name>
    <name type="common">Dinoflagellate</name>
    <dbReference type="NCBI Taxonomy" id="2952"/>
    <lineage>
        <taxon>Eukaryota</taxon>
        <taxon>Sar</taxon>
        <taxon>Alveolata</taxon>
        <taxon>Dinophyceae</taxon>
        <taxon>Suessiales</taxon>
        <taxon>Symbiodiniaceae</taxon>
        <taxon>Symbiodinium</taxon>
    </lineage>
</organism>
<feature type="region of interest" description="Disordered" evidence="2">
    <location>
        <begin position="39"/>
        <end position="111"/>
    </location>
</feature>
<dbReference type="PROSITE" id="PS50088">
    <property type="entry name" value="ANK_REPEAT"/>
    <property type="match status" value="1"/>
</dbReference>
<dbReference type="AlphaFoldDB" id="A0A812XH31"/>
<dbReference type="PROSITE" id="PS50297">
    <property type="entry name" value="ANK_REP_REGION"/>
    <property type="match status" value="1"/>
</dbReference>
<dbReference type="Proteomes" id="UP000649617">
    <property type="component" value="Unassembled WGS sequence"/>
</dbReference>
<dbReference type="Gene3D" id="1.25.40.20">
    <property type="entry name" value="Ankyrin repeat-containing domain"/>
    <property type="match status" value="1"/>
</dbReference>
<keyword evidence="4" id="KW-1185">Reference proteome</keyword>
<dbReference type="Pfam" id="PF13857">
    <property type="entry name" value="Ank_5"/>
    <property type="match status" value="1"/>
</dbReference>
<evidence type="ECO:0000313" key="3">
    <source>
        <dbReference type="EMBL" id="CAE7724128.1"/>
    </source>
</evidence>
<dbReference type="GO" id="GO:0036503">
    <property type="term" value="P:ERAD pathway"/>
    <property type="evidence" value="ECO:0007669"/>
    <property type="project" value="TreeGrafter"/>
</dbReference>
<dbReference type="PANTHER" id="PTHR16036">
    <property type="entry name" value="ANKYRIN REPEAT AND ZINC FINGER DOMAIN-CONTAINING PROTEIN 1"/>
    <property type="match status" value="1"/>
</dbReference>
<dbReference type="InterPro" id="IPR047139">
    <property type="entry name" value="ANKZ1/VMS1"/>
</dbReference>
<dbReference type="InterPro" id="IPR002110">
    <property type="entry name" value="Ankyrin_rpt"/>
</dbReference>
<protein>
    <submittedName>
        <fullName evidence="3">Uncharacterized protein</fullName>
    </submittedName>
</protein>
<keyword evidence="1" id="KW-0040">ANK repeat</keyword>